<dbReference type="AlphaFoldDB" id="A0A9P8V5Z1"/>
<sequence>MLGDIAVHQLHAGDGDGADVVSVSIFPSNGMSTKDTQHLEPNERPLPDHLIDLLARAVMCDGDAEYEEAEDHALNEILDAGKPLFAQLVSSQPALSHGYSSLYSLLFPEILYFRLVAPEDHVSLVPIRSDEAYTALTIDPSLDGGFEEELDIDGKLPRHDCKNITVIDVFSRGVSSVTAAVRFDGQEMFCKSTGRPSGLSGSSEGLELEHLGKILGVFPQPSVLRVPRLLGYVLHEETDRILGFLRQWVPGCRLSDIDLTTISPQRKRKWTSQIRESMQALHKQGIAWGDCTTGNIIIDGQSDAWLVDFEEGFSANSTDDETADRIESDVQAFGRIVTLLI</sequence>
<gene>
    <name evidence="1" type="ORF">F5X68DRAFT_224104</name>
</gene>
<accession>A0A9P8V5Z1</accession>
<comment type="caution">
    <text evidence="1">The sequence shown here is derived from an EMBL/GenBank/DDBJ whole genome shotgun (WGS) entry which is preliminary data.</text>
</comment>
<organism evidence="1 2">
    <name type="scientific">Plectosphaerella plurivora</name>
    <dbReference type="NCBI Taxonomy" id="936078"/>
    <lineage>
        <taxon>Eukaryota</taxon>
        <taxon>Fungi</taxon>
        <taxon>Dikarya</taxon>
        <taxon>Ascomycota</taxon>
        <taxon>Pezizomycotina</taxon>
        <taxon>Sordariomycetes</taxon>
        <taxon>Hypocreomycetidae</taxon>
        <taxon>Glomerellales</taxon>
        <taxon>Plectosphaerellaceae</taxon>
        <taxon>Plectosphaerella</taxon>
    </lineage>
</organism>
<evidence type="ECO:0008006" key="3">
    <source>
        <dbReference type="Google" id="ProtNLM"/>
    </source>
</evidence>
<evidence type="ECO:0000313" key="1">
    <source>
        <dbReference type="EMBL" id="KAH6676858.1"/>
    </source>
</evidence>
<dbReference type="InterPro" id="IPR011009">
    <property type="entry name" value="Kinase-like_dom_sf"/>
</dbReference>
<reference evidence="1" key="1">
    <citation type="journal article" date="2021" name="Nat. Commun.">
        <title>Genetic determinants of endophytism in the Arabidopsis root mycobiome.</title>
        <authorList>
            <person name="Mesny F."/>
            <person name="Miyauchi S."/>
            <person name="Thiergart T."/>
            <person name="Pickel B."/>
            <person name="Atanasova L."/>
            <person name="Karlsson M."/>
            <person name="Huettel B."/>
            <person name="Barry K.W."/>
            <person name="Haridas S."/>
            <person name="Chen C."/>
            <person name="Bauer D."/>
            <person name="Andreopoulos W."/>
            <person name="Pangilinan J."/>
            <person name="LaButti K."/>
            <person name="Riley R."/>
            <person name="Lipzen A."/>
            <person name="Clum A."/>
            <person name="Drula E."/>
            <person name="Henrissat B."/>
            <person name="Kohler A."/>
            <person name="Grigoriev I.V."/>
            <person name="Martin F.M."/>
            <person name="Hacquard S."/>
        </authorList>
    </citation>
    <scope>NUCLEOTIDE SEQUENCE</scope>
    <source>
        <strain evidence="1">MPI-SDFR-AT-0117</strain>
    </source>
</reference>
<evidence type="ECO:0000313" key="2">
    <source>
        <dbReference type="Proteomes" id="UP000770015"/>
    </source>
</evidence>
<protein>
    <recommendedName>
        <fullName evidence="3">Protein kinase domain-containing protein</fullName>
    </recommendedName>
</protein>
<keyword evidence="2" id="KW-1185">Reference proteome</keyword>
<name>A0A9P8V5Z1_9PEZI</name>
<dbReference type="Gene3D" id="1.10.510.10">
    <property type="entry name" value="Transferase(Phosphotransferase) domain 1"/>
    <property type="match status" value="1"/>
</dbReference>
<dbReference type="OrthoDB" id="4062651at2759"/>
<dbReference type="Proteomes" id="UP000770015">
    <property type="component" value="Unassembled WGS sequence"/>
</dbReference>
<proteinExistence type="predicted"/>
<dbReference type="SUPFAM" id="SSF56112">
    <property type="entry name" value="Protein kinase-like (PK-like)"/>
    <property type="match status" value="1"/>
</dbReference>
<dbReference type="EMBL" id="JAGSXJ010000023">
    <property type="protein sequence ID" value="KAH6676858.1"/>
    <property type="molecule type" value="Genomic_DNA"/>
</dbReference>